<accession>A0ABP0DW18</accession>
<feature type="compositionally biased region" description="Polar residues" evidence="1">
    <location>
        <begin position="615"/>
        <end position="629"/>
    </location>
</feature>
<comment type="caution">
    <text evidence="2">The sequence shown here is derived from an EMBL/GenBank/DDBJ whole genome shotgun (WGS) entry which is preliminary data.</text>
</comment>
<feature type="compositionally biased region" description="Low complexity" evidence="1">
    <location>
        <begin position="36"/>
        <end position="64"/>
    </location>
</feature>
<feature type="region of interest" description="Disordered" evidence="1">
    <location>
        <begin position="745"/>
        <end position="766"/>
    </location>
</feature>
<evidence type="ECO:0008006" key="4">
    <source>
        <dbReference type="Google" id="ProtNLM"/>
    </source>
</evidence>
<feature type="compositionally biased region" description="Acidic residues" evidence="1">
    <location>
        <begin position="492"/>
        <end position="504"/>
    </location>
</feature>
<feature type="compositionally biased region" description="Polar residues" evidence="1">
    <location>
        <begin position="196"/>
        <end position="228"/>
    </location>
</feature>
<feature type="region of interest" description="Disordered" evidence="1">
    <location>
        <begin position="568"/>
        <end position="690"/>
    </location>
</feature>
<feature type="region of interest" description="Disordered" evidence="1">
    <location>
        <begin position="196"/>
        <end position="343"/>
    </location>
</feature>
<feature type="region of interest" description="Disordered" evidence="1">
    <location>
        <begin position="36"/>
        <end position="81"/>
    </location>
</feature>
<feature type="compositionally biased region" description="Low complexity" evidence="1">
    <location>
        <begin position="745"/>
        <end position="761"/>
    </location>
</feature>
<reference evidence="2 3" key="1">
    <citation type="submission" date="2024-01" db="EMBL/GenBank/DDBJ databases">
        <authorList>
            <person name="Allen C."/>
            <person name="Tagirdzhanova G."/>
        </authorList>
    </citation>
    <scope>NUCLEOTIDE SEQUENCE [LARGE SCALE GENOMIC DNA]</scope>
    <source>
        <strain evidence="2 3">CBS 573.63</strain>
    </source>
</reference>
<feature type="compositionally biased region" description="Polar residues" evidence="1">
    <location>
        <begin position="255"/>
        <end position="271"/>
    </location>
</feature>
<protein>
    <recommendedName>
        <fullName evidence="4">PH domain-containing protein</fullName>
    </recommendedName>
</protein>
<proteinExistence type="predicted"/>
<organism evidence="2 3">
    <name type="scientific">Sporothrix epigloea</name>
    <dbReference type="NCBI Taxonomy" id="1892477"/>
    <lineage>
        <taxon>Eukaryota</taxon>
        <taxon>Fungi</taxon>
        <taxon>Dikarya</taxon>
        <taxon>Ascomycota</taxon>
        <taxon>Pezizomycotina</taxon>
        <taxon>Sordariomycetes</taxon>
        <taxon>Sordariomycetidae</taxon>
        <taxon>Ophiostomatales</taxon>
        <taxon>Ophiostomataceae</taxon>
        <taxon>Sporothrix</taxon>
    </lineage>
</organism>
<feature type="region of interest" description="Disordered" evidence="1">
    <location>
        <begin position="793"/>
        <end position="826"/>
    </location>
</feature>
<evidence type="ECO:0000313" key="3">
    <source>
        <dbReference type="Proteomes" id="UP001642501"/>
    </source>
</evidence>
<feature type="compositionally biased region" description="Acidic residues" evidence="1">
    <location>
        <begin position="511"/>
        <end position="525"/>
    </location>
</feature>
<keyword evidence="3" id="KW-1185">Reference proteome</keyword>
<feature type="compositionally biased region" description="Low complexity" evidence="1">
    <location>
        <begin position="325"/>
        <end position="335"/>
    </location>
</feature>
<gene>
    <name evidence="2" type="ORF">SEPCBS57363_004489</name>
</gene>
<feature type="compositionally biased region" description="Polar residues" evidence="1">
    <location>
        <begin position="540"/>
        <end position="550"/>
    </location>
</feature>
<evidence type="ECO:0000313" key="2">
    <source>
        <dbReference type="EMBL" id="CAK7271187.1"/>
    </source>
</evidence>
<name>A0ABP0DW18_9PEZI</name>
<feature type="region of interest" description="Disordered" evidence="1">
    <location>
        <begin position="477"/>
        <end position="551"/>
    </location>
</feature>
<feature type="compositionally biased region" description="Polar residues" evidence="1">
    <location>
        <begin position="597"/>
        <end position="606"/>
    </location>
</feature>
<feature type="region of interest" description="Disordered" evidence="1">
    <location>
        <begin position="371"/>
        <end position="397"/>
    </location>
</feature>
<evidence type="ECO:0000256" key="1">
    <source>
        <dbReference type="SAM" id="MobiDB-lite"/>
    </source>
</evidence>
<feature type="compositionally biased region" description="Polar residues" evidence="1">
    <location>
        <begin position="793"/>
        <end position="811"/>
    </location>
</feature>
<feature type="compositionally biased region" description="Basic and acidic residues" evidence="1">
    <location>
        <begin position="284"/>
        <end position="294"/>
    </location>
</feature>
<feature type="compositionally biased region" description="Low complexity" evidence="1">
    <location>
        <begin position="272"/>
        <end position="283"/>
    </location>
</feature>
<sequence length="841" mass="90527">MEGILLVPPDRGTIIGRAIWKARYVVVADPSEAKQWVQQQRQSSQTGSTSSSSVAPSKSTPSSRGQQPPARAATPHSPTSFSPESMFLSVFKSKGDWDPIQQHAISSITDCQLQMLAHRKQGPVLPTLVINVSPDPLTDKLRKRRSSRTAGLTTTKETSPTTLWFRPADDSAQKQDLQDWCLFIQSLMLQHSAATPSAPFSSQTENGSLSPVTPMSPTFINPFATSQRGRGDTAEYCPFQQPPLPPQHQYGQRPGSGNNAASRSNGCSKKGQNNTTQTSQTYSSRDRERERPKTYSDSPSLRSRRSDLSHTSSNLPPHVTTPGYNSTNNVNNNNTFASPFFHNRSTDPASPAAFSEYQGDSIDIWTSVKGRSSLSSPVRGRDSISSQPPLPTTIAIGMSAPSPIAASINSSSPPAPRETILDRAFQMRFIPGSDRDYAGEDRLTSLARFEALMQEADERKRLRQAVVASDIKRSATTAPVLRPDTQPKSGWDLDDDSDGSEAPENDGKVDDADDDECIASGDDDGLTGSEYQRRAGCRADSSSLRPSDQLNAAIDIAPSARRALGFIMAGRNRDTKQESSRTPSSKYRGKEAPLDYSAQTTRTPNDSYFPPVLQMHQQDPNARPQTGYSGNRPVIAQRTHSQPQLAVAKTGNSAASSKNSNRRSNYKIAQSSKSPTSPPPLPRSSTSSKVDDIKARATAAFLTGAAATTLDKRLSTSSIKRLSFTDFTKRLSSSTSSLLLVQTNTSSNSINGTGSGSSSTTHEAAESSTYGVATGLLPGSISPRNEKYAANYSYTSPVGNSHQHSNSTSSRLAGPPQPSPAAERCGWRGSVNVISTEGGFV</sequence>
<dbReference type="Proteomes" id="UP001642501">
    <property type="component" value="Unassembled WGS sequence"/>
</dbReference>
<dbReference type="EMBL" id="CAWUOM010000084">
    <property type="protein sequence ID" value="CAK7271187.1"/>
    <property type="molecule type" value="Genomic_DNA"/>
</dbReference>